<dbReference type="Pfam" id="PF07873">
    <property type="entry name" value="YabP"/>
    <property type="match status" value="1"/>
</dbReference>
<evidence type="ECO:0000313" key="1">
    <source>
        <dbReference type="EMBL" id="MCU6794905.1"/>
    </source>
</evidence>
<dbReference type="InterPro" id="IPR038705">
    <property type="entry name" value="YabP_sf"/>
</dbReference>
<dbReference type="InterPro" id="IPR012504">
    <property type="entry name" value="Spore_YabP"/>
</dbReference>
<sequence>MAIEQGKVKRQEIKMLNRKLLEVSGVLNVESFDSEEFMLETDYGFLRIRGQNLHIKNLSLEQGFVVIEGLINELLYVDANAQGKPKGLWGKMFK</sequence>
<dbReference type="RefSeq" id="WP_076237316.1">
    <property type="nucleotide sequence ID" value="NZ_JAOQIO010000088.1"/>
</dbReference>
<dbReference type="EMBL" id="JAOQIO010000088">
    <property type="protein sequence ID" value="MCU6794905.1"/>
    <property type="molecule type" value="Genomic_DNA"/>
</dbReference>
<comment type="caution">
    <text evidence="1">The sequence shown here is derived from an EMBL/GenBank/DDBJ whole genome shotgun (WGS) entry which is preliminary data.</text>
</comment>
<reference evidence="1 2" key="1">
    <citation type="submission" date="2022-09" db="EMBL/GenBank/DDBJ databases">
        <authorList>
            <person name="Han X.L."/>
            <person name="Wang Q."/>
            <person name="Lu T."/>
        </authorList>
    </citation>
    <scope>NUCLEOTIDE SEQUENCE [LARGE SCALE GENOMIC DNA]</scope>
    <source>
        <strain evidence="1 2">WQ 127069</strain>
    </source>
</reference>
<dbReference type="Proteomes" id="UP001652445">
    <property type="component" value="Unassembled WGS sequence"/>
</dbReference>
<name>A0ABT2UJT8_9BACL</name>
<evidence type="ECO:0000313" key="2">
    <source>
        <dbReference type="Proteomes" id="UP001652445"/>
    </source>
</evidence>
<gene>
    <name evidence="1" type="primary">yabP</name>
    <name evidence="1" type="ORF">OB236_22615</name>
</gene>
<proteinExistence type="predicted"/>
<dbReference type="PIRSF" id="PIRSF011576">
    <property type="entry name" value="YabP"/>
    <property type="match status" value="1"/>
</dbReference>
<organism evidence="1 2">
    <name type="scientific">Paenibacillus baimaensis</name>
    <dbReference type="NCBI Taxonomy" id="2982185"/>
    <lineage>
        <taxon>Bacteria</taxon>
        <taxon>Bacillati</taxon>
        <taxon>Bacillota</taxon>
        <taxon>Bacilli</taxon>
        <taxon>Bacillales</taxon>
        <taxon>Paenibacillaceae</taxon>
        <taxon>Paenibacillus</taxon>
    </lineage>
</organism>
<dbReference type="NCBIfam" id="TIGR02892">
    <property type="entry name" value="spore_yabP"/>
    <property type="match status" value="1"/>
</dbReference>
<dbReference type="Gene3D" id="2.60.40.2000">
    <property type="match status" value="1"/>
</dbReference>
<accession>A0ABT2UJT8</accession>
<keyword evidence="2" id="KW-1185">Reference proteome</keyword>
<protein>
    <submittedName>
        <fullName evidence="1">Sporulation protein YabP</fullName>
    </submittedName>
</protein>
<dbReference type="InterPro" id="IPR022476">
    <property type="entry name" value="Spore_YabP/YqfC"/>
</dbReference>